<dbReference type="InterPro" id="IPR005103">
    <property type="entry name" value="AA9_LPMO"/>
</dbReference>
<dbReference type="PANTHER" id="PTHR33353:SF34">
    <property type="entry name" value="ENDO-BETA-1,4-GLUCANASE D"/>
    <property type="match status" value="1"/>
</dbReference>
<comment type="subcellular location">
    <subcellularLocation>
        <location evidence="2">Secreted</location>
    </subcellularLocation>
</comment>
<dbReference type="Pfam" id="PF03443">
    <property type="entry name" value="AA9"/>
    <property type="match status" value="1"/>
</dbReference>
<feature type="chain" id="PRO_5008608720" description="Auxiliary Activity family 9 catalytic domain-containing protein" evidence="6">
    <location>
        <begin position="19"/>
        <end position="246"/>
    </location>
</feature>
<dbReference type="GeneID" id="28837500"/>
<protein>
    <recommendedName>
        <fullName evidence="7">Auxiliary Activity family 9 catalytic domain-containing protein</fullName>
    </recommendedName>
</protein>
<keyword evidence="9" id="KW-1185">Reference proteome</keyword>
<keyword evidence="4" id="KW-1015">Disulfide bond</keyword>
<evidence type="ECO:0000313" key="9">
    <source>
        <dbReference type="Proteomes" id="UP000091956"/>
    </source>
</evidence>
<dbReference type="OrthoDB" id="4849160at2759"/>
<dbReference type="Gene3D" id="2.70.50.70">
    <property type="match status" value="1"/>
</dbReference>
<sequence>MVSFTFLGLGLLAPIVAAHGTVSGIIADGKYYVGYNPSFQWANPIPSVVGWSIPTDLDNGFIAPSAFSTSDVICHKVATPGQDTAPITAGSTLTLEWTPWPVSHHGPVIDYLAPCNGPCKSVDKTALRWFKIDGVGLLSGSNPGNWATDTLIANNNTWTVKIPADIAPGEYVLRHEIIALHAAGQADGAQDYPQCVNLNIKGSGTKKPTGVAMVGLYTPTDPGILFNLYTSFSSYQIPGPAVYVSS</sequence>
<dbReference type="STRING" id="342668.A0A1B8GLL9"/>
<dbReference type="RefSeq" id="XP_018130460.1">
    <property type="nucleotide sequence ID" value="XM_018273591.2"/>
</dbReference>
<evidence type="ECO:0000256" key="6">
    <source>
        <dbReference type="SAM" id="SignalP"/>
    </source>
</evidence>
<keyword evidence="5" id="KW-0325">Glycoprotein</keyword>
<evidence type="ECO:0000256" key="4">
    <source>
        <dbReference type="ARBA" id="ARBA00023157"/>
    </source>
</evidence>
<keyword evidence="3" id="KW-0964">Secreted</keyword>
<evidence type="ECO:0000256" key="2">
    <source>
        <dbReference type="ARBA" id="ARBA00004613"/>
    </source>
</evidence>
<proteinExistence type="predicted"/>
<reference evidence="8 9" key="1">
    <citation type="submission" date="2016-03" db="EMBL/GenBank/DDBJ databases">
        <title>Comparative genomics of Pseudogymnoascus destructans, the fungus causing white-nose syndrome of bats.</title>
        <authorList>
            <person name="Palmer J.M."/>
            <person name="Drees K.P."/>
            <person name="Foster J.T."/>
            <person name="Lindner D.L."/>
        </authorList>
    </citation>
    <scope>NUCLEOTIDE SEQUENCE [LARGE SCALE GENOMIC DNA]</scope>
    <source>
        <strain evidence="8 9">UAMH 10579</strain>
    </source>
</reference>
<dbReference type="CDD" id="cd21175">
    <property type="entry name" value="LPMO_AA9"/>
    <property type="match status" value="1"/>
</dbReference>
<feature type="domain" description="Auxiliary Activity family 9 catalytic" evidence="7">
    <location>
        <begin position="19"/>
        <end position="233"/>
    </location>
</feature>
<evidence type="ECO:0000256" key="3">
    <source>
        <dbReference type="ARBA" id="ARBA00022525"/>
    </source>
</evidence>
<evidence type="ECO:0000259" key="7">
    <source>
        <dbReference type="Pfam" id="PF03443"/>
    </source>
</evidence>
<dbReference type="GO" id="GO:0005576">
    <property type="term" value="C:extracellular region"/>
    <property type="evidence" value="ECO:0007669"/>
    <property type="project" value="UniProtKB-SubCell"/>
</dbReference>
<evidence type="ECO:0000313" key="8">
    <source>
        <dbReference type="EMBL" id="OBT96727.1"/>
    </source>
</evidence>
<reference evidence="9" key="2">
    <citation type="journal article" date="2018" name="Nat. Commun.">
        <title>Extreme sensitivity to ultraviolet light in the fungal pathogen causing white-nose syndrome of bats.</title>
        <authorList>
            <person name="Palmer J.M."/>
            <person name="Drees K.P."/>
            <person name="Foster J.T."/>
            <person name="Lindner D.L."/>
        </authorList>
    </citation>
    <scope>NUCLEOTIDE SEQUENCE [LARGE SCALE GENOMIC DNA]</scope>
    <source>
        <strain evidence="9">UAMH 10579</strain>
    </source>
</reference>
<dbReference type="EMBL" id="KV460226">
    <property type="protein sequence ID" value="OBT96727.1"/>
    <property type="molecule type" value="Genomic_DNA"/>
</dbReference>
<dbReference type="Proteomes" id="UP000091956">
    <property type="component" value="Unassembled WGS sequence"/>
</dbReference>
<accession>A0A1B8GLL9</accession>
<dbReference type="InterPro" id="IPR049892">
    <property type="entry name" value="AA9"/>
</dbReference>
<comment type="cofactor">
    <cofactor evidence="1">
        <name>Cu(2+)</name>
        <dbReference type="ChEBI" id="CHEBI:29036"/>
    </cofactor>
</comment>
<evidence type="ECO:0000256" key="5">
    <source>
        <dbReference type="ARBA" id="ARBA00023180"/>
    </source>
</evidence>
<organism evidence="8 9">
    <name type="scientific">Pseudogymnoascus verrucosus</name>
    <dbReference type="NCBI Taxonomy" id="342668"/>
    <lineage>
        <taxon>Eukaryota</taxon>
        <taxon>Fungi</taxon>
        <taxon>Dikarya</taxon>
        <taxon>Ascomycota</taxon>
        <taxon>Pezizomycotina</taxon>
        <taxon>Leotiomycetes</taxon>
        <taxon>Thelebolales</taxon>
        <taxon>Thelebolaceae</taxon>
        <taxon>Pseudogymnoascus</taxon>
    </lineage>
</organism>
<feature type="signal peptide" evidence="6">
    <location>
        <begin position="1"/>
        <end position="18"/>
    </location>
</feature>
<keyword evidence="6" id="KW-0732">Signal</keyword>
<evidence type="ECO:0000256" key="1">
    <source>
        <dbReference type="ARBA" id="ARBA00001973"/>
    </source>
</evidence>
<dbReference type="AlphaFoldDB" id="A0A1B8GLL9"/>
<gene>
    <name evidence="8" type="ORF">VE01_04114</name>
</gene>
<dbReference type="PANTHER" id="PTHR33353">
    <property type="entry name" value="PUTATIVE (AFU_ORTHOLOGUE AFUA_1G12560)-RELATED"/>
    <property type="match status" value="1"/>
</dbReference>
<name>A0A1B8GLL9_9PEZI</name>